<evidence type="ECO:0000259" key="4">
    <source>
        <dbReference type="PROSITE" id="PS50081"/>
    </source>
</evidence>
<feature type="region of interest" description="Disordered" evidence="3">
    <location>
        <begin position="1129"/>
        <end position="1155"/>
    </location>
</feature>
<dbReference type="Gene3D" id="2.30.42.10">
    <property type="match status" value="1"/>
</dbReference>
<organism evidence="6 7">
    <name type="scientific">Anopheles epiroticus</name>
    <dbReference type="NCBI Taxonomy" id="199890"/>
    <lineage>
        <taxon>Eukaryota</taxon>
        <taxon>Metazoa</taxon>
        <taxon>Ecdysozoa</taxon>
        <taxon>Arthropoda</taxon>
        <taxon>Hexapoda</taxon>
        <taxon>Insecta</taxon>
        <taxon>Pterygota</taxon>
        <taxon>Neoptera</taxon>
        <taxon>Endopterygota</taxon>
        <taxon>Diptera</taxon>
        <taxon>Nematocera</taxon>
        <taxon>Culicoidea</taxon>
        <taxon>Culicidae</taxon>
        <taxon>Anophelinae</taxon>
        <taxon>Anopheles</taxon>
    </lineage>
</organism>
<dbReference type="Proteomes" id="UP000075885">
    <property type="component" value="Unassembled WGS sequence"/>
</dbReference>
<feature type="region of interest" description="Disordered" evidence="3">
    <location>
        <begin position="236"/>
        <end position="394"/>
    </location>
</feature>
<feature type="compositionally biased region" description="Polar residues" evidence="3">
    <location>
        <begin position="536"/>
        <end position="557"/>
    </location>
</feature>
<dbReference type="VEuPathDB" id="VectorBase:AEPI003698"/>
<dbReference type="Gene3D" id="3.30.60.20">
    <property type="match status" value="1"/>
</dbReference>
<dbReference type="Pfam" id="PF00595">
    <property type="entry name" value="PDZ"/>
    <property type="match status" value="1"/>
</dbReference>
<reference evidence="6" key="2">
    <citation type="submission" date="2020-05" db="UniProtKB">
        <authorList>
            <consortium name="EnsemblMetazoa"/>
        </authorList>
    </citation>
    <scope>IDENTIFICATION</scope>
    <source>
        <strain evidence="6">Epiroticus2</strain>
    </source>
</reference>
<feature type="region of interest" description="Disordered" evidence="3">
    <location>
        <begin position="663"/>
        <end position="728"/>
    </location>
</feature>
<dbReference type="PROSITE" id="PS50106">
    <property type="entry name" value="PDZ"/>
    <property type="match status" value="1"/>
</dbReference>
<evidence type="ECO:0000259" key="5">
    <source>
        <dbReference type="PROSITE" id="PS50106"/>
    </source>
</evidence>
<dbReference type="InterPro" id="IPR036305">
    <property type="entry name" value="RGS_sf"/>
</dbReference>
<feature type="compositionally biased region" description="Low complexity" evidence="3">
    <location>
        <begin position="324"/>
        <end position="333"/>
    </location>
</feature>
<feature type="domain" description="PDZ" evidence="5">
    <location>
        <begin position="58"/>
        <end position="123"/>
    </location>
</feature>
<dbReference type="InterPro" id="IPR001478">
    <property type="entry name" value="PDZ"/>
</dbReference>
<evidence type="ECO:0000256" key="1">
    <source>
        <dbReference type="ARBA" id="ARBA00022723"/>
    </source>
</evidence>
<keyword evidence="7" id="KW-1185">Reference proteome</keyword>
<dbReference type="Pfam" id="PF00130">
    <property type="entry name" value="C1_1"/>
    <property type="match status" value="1"/>
</dbReference>
<dbReference type="AlphaFoldDB" id="A0A182P9U4"/>
<dbReference type="GO" id="GO:0046872">
    <property type="term" value="F:metal ion binding"/>
    <property type="evidence" value="ECO:0007669"/>
    <property type="project" value="UniProtKB-KW"/>
</dbReference>
<feature type="region of interest" description="Disordered" evidence="3">
    <location>
        <begin position="1"/>
        <end position="51"/>
    </location>
</feature>
<sequence>SPVHNQTSRIPTTQNGSAGSPRQQQQQQQQQTQQPRPQTLTPTREAAANGSMAMQTLVVTVNKDATGYGMKVSGDKPVFVESVKPGGAARRAGLMADDMILKVNGTSVRSLTHTNVVELIKASDSVELTVQRGSNRMQRPSPSTNSIAPMTPVAQRNSITAPQPVDCAKQREMELHRMNTLQLMLEQMKKSRDNLIGSNKPPEVEQLARVEATIQQVEKEIQQMFSELGSYPAFSPSSFSSPPLFPQPQLPSSAQTTSTSTPAFLSRFPRSLSSLSLGTKKKSTDSKEISSPTAATLFGSPECLSPTDGPFGGGTGGGGGGHTSSGSSVGTPTKMKKYSASSAADHHHHHHLHGNHHGHHMNRSGHFGGKQQHQQHSADIPPPLPQRNNIPKKSDDTVDMMLVGSRRNILVSDLDHLVLSPTTQETASLHSAGSTGSASSKTSGGGSGKSSRGKKKNGSTGHNNGASNSSNNNSKNNNASISLTSSDSHTVDGSVATVGSMAATATSTTELQAEPPPLPPRQPGMLEVVNQNLILNSDNNAGGSNSTNSCTTGPATPNGNNNGSGGRGSVEMRPPPNSINTLMNYPLITTCTSVRDNMAAAFPLSYRPNIVHQMQQHQQSTAMNQSAAAAAAAGAGVNQSINKKHRRIVSSPENIGAKEFGMVSEPHHHGYRHQKTSSDSWDKRSEITPPGTPPPPYLSTSMTSSGSPAGVGGHHHQQPHHHHHPSLPITAGDLLIFSSINNNSNHLGNNGTTNQSGGSNNINKINNNNNNNSNSHMSASYHAHHHGQPPVSGGAGNVPGSIVAAQANVAQKPIISMEDDDISDQESFIEENSPFRSLTQLLEAEKSVYLAVFLNFVLTNSDPSALLFYLITTLYKEGSVKDMRKWAYEIHSTFLVPGAPLLCANVDESLARDIDDKLQQENDKAEILRIVFVRSRAKVKETINQQLQQFQTKRTAGLGTMYGPSDQMLQQAKGDKVKEQRIIDETLLPKLQLYLDDLERESHKEDPKKSALCSALSTVLMRFFVTRHNPGGPIDKVHHFVSREKSFKSRLMTKNRKQTILGHNLHLQPYYEVTRCNHCQNILWGVSPQGYHCTNCELNIHRACAKDLTEYCPGPAVQKNDSKITKLMEKISSRNHHADKSRRHDDDAAAEDPNI</sequence>
<dbReference type="SMART" id="SM00109">
    <property type="entry name" value="C1"/>
    <property type="match status" value="1"/>
</dbReference>
<dbReference type="InterPro" id="IPR015212">
    <property type="entry name" value="RGS-like_dom"/>
</dbReference>
<dbReference type="InterPro" id="IPR002219">
    <property type="entry name" value="PKC_DAG/PE"/>
</dbReference>
<dbReference type="GO" id="GO:0005737">
    <property type="term" value="C:cytoplasm"/>
    <property type="evidence" value="ECO:0007669"/>
    <property type="project" value="InterPro"/>
</dbReference>
<feature type="compositionally biased region" description="Low complexity" evidence="3">
    <location>
        <begin position="21"/>
        <end position="44"/>
    </location>
</feature>
<feature type="region of interest" description="Disordered" evidence="3">
    <location>
        <begin position="536"/>
        <end position="575"/>
    </location>
</feature>
<feature type="compositionally biased region" description="Low complexity" evidence="3">
    <location>
        <begin position="746"/>
        <end position="775"/>
    </location>
</feature>
<feature type="region of interest" description="Disordered" evidence="3">
    <location>
        <begin position="425"/>
        <end position="524"/>
    </location>
</feature>
<evidence type="ECO:0000256" key="2">
    <source>
        <dbReference type="ARBA" id="ARBA00022833"/>
    </source>
</evidence>
<dbReference type="PROSITE" id="PS00479">
    <property type="entry name" value="ZF_DAG_PE_1"/>
    <property type="match status" value="1"/>
</dbReference>
<feature type="region of interest" description="Disordered" evidence="3">
    <location>
        <begin position="131"/>
        <end position="150"/>
    </location>
</feature>
<feature type="compositionally biased region" description="Low complexity" evidence="3">
    <location>
        <begin position="458"/>
        <end position="482"/>
    </location>
</feature>
<dbReference type="InterPro" id="IPR046349">
    <property type="entry name" value="C1-like_sf"/>
</dbReference>
<dbReference type="SUPFAM" id="SSF57889">
    <property type="entry name" value="Cysteine-rich domain"/>
    <property type="match status" value="1"/>
</dbReference>
<dbReference type="Pfam" id="PF09128">
    <property type="entry name" value="RGS-like"/>
    <property type="match status" value="1"/>
</dbReference>
<dbReference type="SMART" id="SM00228">
    <property type="entry name" value="PDZ"/>
    <property type="match status" value="1"/>
</dbReference>
<feature type="compositionally biased region" description="Low complexity" evidence="3">
    <location>
        <begin position="250"/>
        <end position="278"/>
    </location>
</feature>
<accession>A0A182P9U4</accession>
<dbReference type="PROSITE" id="PS50081">
    <property type="entry name" value="ZF_DAG_PE_2"/>
    <property type="match status" value="1"/>
</dbReference>
<keyword evidence="1" id="KW-0479">Metal-binding</keyword>
<dbReference type="PANTHER" id="PTHR45872">
    <property type="entry name" value="RHO GUANINE NUCLEOTIDE EXCHANGE FACTOR 2, ISOFORM D"/>
    <property type="match status" value="1"/>
</dbReference>
<evidence type="ECO:0000313" key="7">
    <source>
        <dbReference type="Proteomes" id="UP000075885"/>
    </source>
</evidence>
<feature type="domain" description="Phorbol-ester/DAG-type" evidence="4">
    <location>
        <begin position="1062"/>
        <end position="1112"/>
    </location>
</feature>
<proteinExistence type="predicted"/>
<dbReference type="STRING" id="199890.A0A182P9U4"/>
<name>A0A182P9U4_9DIPT</name>
<evidence type="ECO:0000256" key="3">
    <source>
        <dbReference type="SAM" id="MobiDB-lite"/>
    </source>
</evidence>
<keyword evidence="2" id="KW-0862">Zinc</keyword>
<dbReference type="EnsemblMetazoa" id="AEPI003698-RA">
    <property type="protein sequence ID" value="AEPI003698-PA"/>
    <property type="gene ID" value="AEPI003698"/>
</dbReference>
<dbReference type="Gene3D" id="1.10.167.10">
    <property type="entry name" value="Regulator of G-protein Signalling 4, domain 2"/>
    <property type="match status" value="1"/>
</dbReference>
<feature type="compositionally biased region" description="Basic and acidic residues" evidence="3">
    <location>
        <begin position="1129"/>
        <end position="1147"/>
    </location>
</feature>
<dbReference type="InterPro" id="IPR044926">
    <property type="entry name" value="RGS_subdomain_2"/>
</dbReference>
<dbReference type="GO" id="GO:0005085">
    <property type="term" value="F:guanyl-nucleotide exchange factor activity"/>
    <property type="evidence" value="ECO:0007669"/>
    <property type="project" value="InterPro"/>
</dbReference>
<feature type="compositionally biased region" description="Low complexity" evidence="3">
    <location>
        <begin position="431"/>
        <end position="442"/>
    </location>
</feature>
<dbReference type="PANTHER" id="PTHR45872:SF2">
    <property type="entry name" value="RHO GUANINE NUCLEOTIDE EXCHANGE FACTOR 2, ISOFORM D"/>
    <property type="match status" value="1"/>
</dbReference>
<dbReference type="SUPFAM" id="SSF50156">
    <property type="entry name" value="PDZ domain-like"/>
    <property type="match status" value="1"/>
</dbReference>
<dbReference type="SUPFAM" id="SSF48097">
    <property type="entry name" value="Regulator of G-protein signaling, RGS"/>
    <property type="match status" value="1"/>
</dbReference>
<feature type="compositionally biased region" description="Polar residues" evidence="3">
    <location>
        <begin position="698"/>
        <end position="707"/>
    </location>
</feature>
<feature type="compositionally biased region" description="Basic residues" evidence="3">
    <location>
        <begin position="346"/>
        <end position="363"/>
    </location>
</feature>
<feature type="compositionally biased region" description="Polar residues" evidence="3">
    <location>
        <begin position="1"/>
        <end position="20"/>
    </location>
</feature>
<feature type="region of interest" description="Disordered" evidence="3">
    <location>
        <begin position="746"/>
        <end position="791"/>
    </location>
</feature>
<evidence type="ECO:0000313" key="6">
    <source>
        <dbReference type="EnsemblMetazoa" id="AEPI003698-PA"/>
    </source>
</evidence>
<dbReference type="GO" id="GO:0001664">
    <property type="term" value="F:G protein-coupled receptor binding"/>
    <property type="evidence" value="ECO:0007669"/>
    <property type="project" value="TreeGrafter"/>
</dbReference>
<dbReference type="GO" id="GO:0007186">
    <property type="term" value="P:G protein-coupled receptor signaling pathway"/>
    <property type="evidence" value="ECO:0007669"/>
    <property type="project" value="TreeGrafter"/>
</dbReference>
<protein>
    <submittedName>
        <fullName evidence="6">Uncharacterized protein</fullName>
    </submittedName>
</protein>
<feature type="compositionally biased region" description="Basic residues" evidence="3">
    <location>
        <begin position="713"/>
        <end position="725"/>
    </location>
</feature>
<dbReference type="InterPro" id="IPR036034">
    <property type="entry name" value="PDZ_sf"/>
</dbReference>
<feature type="compositionally biased region" description="Gly residues" evidence="3">
    <location>
        <begin position="310"/>
        <end position="323"/>
    </location>
</feature>
<reference evidence="7" key="1">
    <citation type="submission" date="2013-03" db="EMBL/GenBank/DDBJ databases">
        <title>The Genome Sequence of Anopheles epiroticus epiroticus2.</title>
        <authorList>
            <consortium name="The Broad Institute Genomics Platform"/>
            <person name="Neafsey D.E."/>
            <person name="Howell P."/>
            <person name="Walker B."/>
            <person name="Young S.K."/>
            <person name="Zeng Q."/>
            <person name="Gargeya S."/>
            <person name="Fitzgerald M."/>
            <person name="Haas B."/>
            <person name="Abouelleil A."/>
            <person name="Allen A.W."/>
            <person name="Alvarado L."/>
            <person name="Arachchi H.M."/>
            <person name="Berlin A.M."/>
            <person name="Chapman S.B."/>
            <person name="Gainer-Dewar J."/>
            <person name="Goldberg J."/>
            <person name="Griggs A."/>
            <person name="Gujja S."/>
            <person name="Hansen M."/>
            <person name="Howarth C."/>
            <person name="Imamovic A."/>
            <person name="Ireland A."/>
            <person name="Larimer J."/>
            <person name="McCowan C."/>
            <person name="Murphy C."/>
            <person name="Pearson M."/>
            <person name="Poon T.W."/>
            <person name="Priest M."/>
            <person name="Roberts A."/>
            <person name="Saif S."/>
            <person name="Shea T."/>
            <person name="Sisk P."/>
            <person name="Sykes S."/>
            <person name="Wortman J."/>
            <person name="Nusbaum C."/>
            <person name="Birren B."/>
        </authorList>
    </citation>
    <scope>NUCLEOTIDE SEQUENCE [LARGE SCALE GENOMIC DNA]</scope>
    <source>
        <strain evidence="7">Epiroticus2</strain>
    </source>
</reference>